<gene>
    <name evidence="1" type="ORF">NKI36_23670</name>
</gene>
<keyword evidence="2" id="KW-1185">Reference proteome</keyword>
<evidence type="ECO:0000313" key="2">
    <source>
        <dbReference type="Proteomes" id="UP001433071"/>
    </source>
</evidence>
<organism evidence="1 2">
    <name type="scientific">Mesorhizobium caraganae</name>
    <dbReference type="NCBI Taxonomy" id="483206"/>
    <lineage>
        <taxon>Bacteria</taxon>
        <taxon>Pseudomonadati</taxon>
        <taxon>Pseudomonadota</taxon>
        <taxon>Alphaproteobacteria</taxon>
        <taxon>Hyphomicrobiales</taxon>
        <taxon>Phyllobacteriaceae</taxon>
        <taxon>Mesorhizobium</taxon>
    </lineage>
</organism>
<comment type="caution">
    <text evidence="1">The sequence shown here is derived from an EMBL/GenBank/DDBJ whole genome shotgun (WGS) entry which is preliminary data.</text>
</comment>
<name>A0ABV1Z4M9_9HYPH</name>
<sequence length="85" mass="9759">MKTMLTTVSELYDAVQLDLRQPPASATSRSERHVGLIGLITTWSERALFREELALMARDTPELIDDIGLTMEQVEIELAKPFWRR</sequence>
<accession>A0ABV1Z4M9</accession>
<dbReference type="RefSeq" id="WP_352560611.1">
    <property type="nucleotide sequence ID" value="NZ_JAMYQB010000022.1"/>
</dbReference>
<reference evidence="1 2" key="1">
    <citation type="journal article" date="2024" name="Proc. Natl. Acad. Sci. U.S.A.">
        <title>The evolutionary genomics of adaptation to stress in wild rhizobium bacteria.</title>
        <authorList>
            <person name="Kehlet-Delgado H."/>
            <person name="Montoya A.P."/>
            <person name="Jensen K.T."/>
            <person name="Wendlandt C.E."/>
            <person name="Dexheimer C."/>
            <person name="Roberts M."/>
            <person name="Torres Martinez L."/>
            <person name="Friesen M.L."/>
            <person name="Griffitts J.S."/>
            <person name="Porter S.S."/>
        </authorList>
    </citation>
    <scope>NUCLEOTIDE SEQUENCE [LARGE SCALE GENOMIC DNA]</scope>
    <source>
        <strain evidence="1 2">M0641</strain>
    </source>
</reference>
<evidence type="ECO:0008006" key="3">
    <source>
        <dbReference type="Google" id="ProtNLM"/>
    </source>
</evidence>
<protein>
    <recommendedName>
        <fullName evidence="3">DUF1127 domain-containing protein</fullName>
    </recommendedName>
</protein>
<evidence type="ECO:0000313" key="1">
    <source>
        <dbReference type="EMBL" id="MER9407037.1"/>
    </source>
</evidence>
<proteinExistence type="predicted"/>
<dbReference type="Proteomes" id="UP001433071">
    <property type="component" value="Unassembled WGS sequence"/>
</dbReference>
<dbReference type="EMBL" id="JAMYQB010000022">
    <property type="protein sequence ID" value="MER9407037.1"/>
    <property type="molecule type" value="Genomic_DNA"/>
</dbReference>